<dbReference type="GO" id="GO:0005819">
    <property type="term" value="C:spindle"/>
    <property type="evidence" value="ECO:0007669"/>
    <property type="project" value="InterPro"/>
</dbReference>
<protein>
    <submittedName>
        <fullName evidence="1">Uncharacterized protein</fullName>
    </submittedName>
</protein>
<name>A0A6A4PZE3_LUPAL</name>
<dbReference type="GO" id="GO:0060236">
    <property type="term" value="P:regulation of mitotic spindle organization"/>
    <property type="evidence" value="ECO:0007669"/>
    <property type="project" value="InterPro"/>
</dbReference>
<comment type="caution">
    <text evidence="1">The sequence shown here is derived from an EMBL/GenBank/DDBJ whole genome shotgun (WGS) entry which is preliminary data.</text>
</comment>
<dbReference type="OrthoDB" id="1684416at2759"/>
<gene>
    <name evidence="1" type="ORF">Lalb_Chr09g0324631</name>
</gene>
<reference evidence="2" key="1">
    <citation type="journal article" date="2020" name="Nat. Commun.">
        <title>Genome sequence of the cluster root forming white lupin.</title>
        <authorList>
            <person name="Hufnagel B."/>
            <person name="Marques A."/>
            <person name="Soriano A."/>
            <person name="Marques L."/>
            <person name="Divol F."/>
            <person name="Doumas P."/>
            <person name="Sallet E."/>
            <person name="Mancinotti D."/>
            <person name="Carrere S."/>
            <person name="Marande W."/>
            <person name="Arribat S."/>
            <person name="Keller J."/>
            <person name="Huneau C."/>
            <person name="Blein T."/>
            <person name="Aime D."/>
            <person name="Laguerre M."/>
            <person name="Taylor J."/>
            <person name="Schubert V."/>
            <person name="Nelson M."/>
            <person name="Geu-Flores F."/>
            <person name="Crespi M."/>
            <person name="Gallardo-Guerrero K."/>
            <person name="Delaux P.-M."/>
            <person name="Salse J."/>
            <person name="Berges H."/>
            <person name="Guyot R."/>
            <person name="Gouzy J."/>
            <person name="Peret B."/>
        </authorList>
    </citation>
    <scope>NUCLEOTIDE SEQUENCE [LARGE SCALE GENOMIC DNA]</scope>
    <source>
        <strain evidence="2">cv. Amiga</strain>
    </source>
</reference>
<dbReference type="GO" id="GO:0090307">
    <property type="term" value="P:mitotic spindle assembly"/>
    <property type="evidence" value="ECO:0007669"/>
    <property type="project" value="TreeGrafter"/>
</dbReference>
<dbReference type="PANTHER" id="PTHR14326">
    <property type="entry name" value="TARGETING PROTEIN FOR XKLP2"/>
    <property type="match status" value="1"/>
</dbReference>
<dbReference type="AlphaFoldDB" id="A0A6A4PZE3"/>
<evidence type="ECO:0000313" key="2">
    <source>
        <dbReference type="Proteomes" id="UP000447434"/>
    </source>
</evidence>
<proteinExistence type="predicted"/>
<dbReference type="InterPro" id="IPR009675">
    <property type="entry name" value="TPX2_fam"/>
</dbReference>
<accession>A0A6A4PZE3</accession>
<dbReference type="PANTHER" id="PTHR14326:SF15">
    <property type="entry name" value="OS06G0130200 PROTEIN"/>
    <property type="match status" value="1"/>
</dbReference>
<organism evidence="1 2">
    <name type="scientific">Lupinus albus</name>
    <name type="common">White lupine</name>
    <name type="synonym">Lupinus termis</name>
    <dbReference type="NCBI Taxonomy" id="3870"/>
    <lineage>
        <taxon>Eukaryota</taxon>
        <taxon>Viridiplantae</taxon>
        <taxon>Streptophyta</taxon>
        <taxon>Embryophyta</taxon>
        <taxon>Tracheophyta</taxon>
        <taxon>Spermatophyta</taxon>
        <taxon>Magnoliopsida</taxon>
        <taxon>eudicotyledons</taxon>
        <taxon>Gunneridae</taxon>
        <taxon>Pentapetalae</taxon>
        <taxon>rosids</taxon>
        <taxon>fabids</taxon>
        <taxon>Fabales</taxon>
        <taxon>Fabaceae</taxon>
        <taxon>Papilionoideae</taxon>
        <taxon>50 kb inversion clade</taxon>
        <taxon>genistoids sensu lato</taxon>
        <taxon>core genistoids</taxon>
        <taxon>Genisteae</taxon>
        <taxon>Lupinus</taxon>
    </lineage>
</organism>
<keyword evidence="2" id="KW-1185">Reference proteome</keyword>
<dbReference type="GO" id="GO:0005880">
    <property type="term" value="C:nuclear microtubule"/>
    <property type="evidence" value="ECO:0007669"/>
    <property type="project" value="TreeGrafter"/>
</dbReference>
<dbReference type="GO" id="GO:0030295">
    <property type="term" value="F:protein kinase activator activity"/>
    <property type="evidence" value="ECO:0007669"/>
    <property type="project" value="TreeGrafter"/>
</dbReference>
<dbReference type="EMBL" id="WOCE01000009">
    <property type="protein sequence ID" value="KAE9606918.1"/>
    <property type="molecule type" value="Genomic_DNA"/>
</dbReference>
<dbReference type="Proteomes" id="UP000447434">
    <property type="component" value="Chromosome 9"/>
</dbReference>
<sequence length="119" mass="13455">MEMEDDDMEIENRVFVAHEIDVDYEFDAARFFDFCVLETSSQTHQAELWFETAESYPPSPFVAKLVLREENVNVPLGMGFSNTVFHSDGNGGGGFQNVAIQQSQVNSITGNEMFSYHDT</sequence>
<evidence type="ECO:0000313" key="1">
    <source>
        <dbReference type="EMBL" id="KAE9606918.1"/>
    </source>
</evidence>
<dbReference type="GO" id="GO:0008017">
    <property type="term" value="F:microtubule binding"/>
    <property type="evidence" value="ECO:0007669"/>
    <property type="project" value="TreeGrafter"/>
</dbReference>